<protein>
    <submittedName>
        <fullName evidence="1">Uncharacterized protein</fullName>
    </submittedName>
</protein>
<dbReference type="AlphaFoldDB" id="A0A2R6NFZ2"/>
<keyword evidence="2" id="KW-1185">Reference proteome</keyword>
<dbReference type="STRING" id="98765.A0A2R6NFZ2"/>
<gene>
    <name evidence="1" type="ORF">PHLCEN_2v12873</name>
</gene>
<comment type="caution">
    <text evidence="1">The sequence shown here is derived from an EMBL/GenBank/DDBJ whole genome shotgun (WGS) entry which is preliminary data.</text>
</comment>
<name>A0A2R6NFZ2_9APHY</name>
<evidence type="ECO:0000313" key="1">
    <source>
        <dbReference type="EMBL" id="PSR71219.1"/>
    </source>
</evidence>
<accession>A0A2R6NFZ2</accession>
<evidence type="ECO:0000313" key="2">
    <source>
        <dbReference type="Proteomes" id="UP000186601"/>
    </source>
</evidence>
<sequence>MFSLPDRSDLETGSDGLQVNEQYDGVPLVHFPDDSVDDFIDLLQVLYDPSALYLKLGTKTLNPDILVSVAGLMRIADKYLIDSIVVSIAKRVKMDWPVTLEQWDNTLACIRQPEKCDHSQAHLLHDPLAAIRFATKFDIPEILPAAFYHLATIDADGSLKQKDKYGLAPPRWKLLDPENQMRFIIGRERLYKVALTNVNKEFDKSGSSIQPFLVLYKGHSIKCTEKMEGQRWRVYEDFLKAGFSQRLDPLRLFQELRKSFTSPDLCGACLELLGGNLQRQREDIWRRLPEFFDLQVPKSSPT</sequence>
<dbReference type="EMBL" id="MLYV02001290">
    <property type="protein sequence ID" value="PSR71219.1"/>
    <property type="molecule type" value="Genomic_DNA"/>
</dbReference>
<dbReference type="Proteomes" id="UP000186601">
    <property type="component" value="Unassembled WGS sequence"/>
</dbReference>
<organism evidence="1 2">
    <name type="scientific">Hermanssonia centrifuga</name>
    <dbReference type="NCBI Taxonomy" id="98765"/>
    <lineage>
        <taxon>Eukaryota</taxon>
        <taxon>Fungi</taxon>
        <taxon>Dikarya</taxon>
        <taxon>Basidiomycota</taxon>
        <taxon>Agaricomycotina</taxon>
        <taxon>Agaricomycetes</taxon>
        <taxon>Polyporales</taxon>
        <taxon>Meruliaceae</taxon>
        <taxon>Hermanssonia</taxon>
    </lineage>
</organism>
<reference evidence="1 2" key="1">
    <citation type="submission" date="2018-02" db="EMBL/GenBank/DDBJ databases">
        <title>Genome sequence of the basidiomycete white-rot fungus Phlebia centrifuga.</title>
        <authorList>
            <person name="Granchi Z."/>
            <person name="Peng M."/>
            <person name="de Vries R.P."/>
            <person name="Hilden K."/>
            <person name="Makela M.R."/>
            <person name="Grigoriev I."/>
            <person name="Riley R."/>
        </authorList>
    </citation>
    <scope>NUCLEOTIDE SEQUENCE [LARGE SCALE GENOMIC DNA]</scope>
    <source>
        <strain evidence="1 2">FBCC195</strain>
    </source>
</reference>
<dbReference type="OrthoDB" id="3268787at2759"/>
<proteinExistence type="predicted"/>